<dbReference type="AlphaFoldDB" id="A0A1B7MNW5"/>
<keyword evidence="2" id="KW-1185">Reference proteome</keyword>
<accession>A0A1B7MNW5</accession>
<gene>
    <name evidence="1" type="ORF">K503DRAFT_869020</name>
</gene>
<proteinExistence type="predicted"/>
<name>A0A1B7MNW5_9AGAM</name>
<organism evidence="1 2">
    <name type="scientific">Rhizopogon vinicolor AM-OR11-026</name>
    <dbReference type="NCBI Taxonomy" id="1314800"/>
    <lineage>
        <taxon>Eukaryota</taxon>
        <taxon>Fungi</taxon>
        <taxon>Dikarya</taxon>
        <taxon>Basidiomycota</taxon>
        <taxon>Agaricomycotina</taxon>
        <taxon>Agaricomycetes</taxon>
        <taxon>Agaricomycetidae</taxon>
        <taxon>Boletales</taxon>
        <taxon>Suillineae</taxon>
        <taxon>Rhizopogonaceae</taxon>
        <taxon>Rhizopogon</taxon>
    </lineage>
</organism>
<evidence type="ECO:0000313" key="2">
    <source>
        <dbReference type="Proteomes" id="UP000092154"/>
    </source>
</evidence>
<reference evidence="1 2" key="1">
    <citation type="submission" date="2016-06" db="EMBL/GenBank/DDBJ databases">
        <title>Comparative genomics of the ectomycorrhizal sister species Rhizopogon vinicolor and Rhizopogon vesiculosus (Basidiomycota: Boletales) reveals a divergence of the mating type B locus.</title>
        <authorList>
            <consortium name="DOE Joint Genome Institute"/>
            <person name="Mujic A.B."/>
            <person name="Kuo A."/>
            <person name="Tritt A."/>
            <person name="Lipzen A."/>
            <person name="Chen C."/>
            <person name="Johnson J."/>
            <person name="Sharma A."/>
            <person name="Barry K."/>
            <person name="Grigoriev I.V."/>
            <person name="Spatafora J.W."/>
        </authorList>
    </citation>
    <scope>NUCLEOTIDE SEQUENCE [LARGE SCALE GENOMIC DNA]</scope>
    <source>
        <strain evidence="1 2">AM-OR11-026</strain>
    </source>
</reference>
<dbReference type="OrthoDB" id="2681843at2759"/>
<sequence length="171" mass="20244">MSPRLSELFENLQILDSDRSAFIRRGQDPFKFARPAPQPRVQFYGYALPPKWLVKFAEQNCPELLPNRNDRKYDLISAARGFEVLQGWLCISSLDRQCCFNPKWRNSVPPEWFESVYQEDAPEDLETVAVLTVCSDREYEFKRRPTQVQLDFLTRLFGKAPKWWVSCDWEE</sequence>
<protein>
    <submittedName>
        <fullName evidence="1">Uncharacterized protein</fullName>
    </submittedName>
</protein>
<dbReference type="EMBL" id="KV448633">
    <property type="protein sequence ID" value="OAX34276.1"/>
    <property type="molecule type" value="Genomic_DNA"/>
</dbReference>
<dbReference type="Proteomes" id="UP000092154">
    <property type="component" value="Unassembled WGS sequence"/>
</dbReference>
<evidence type="ECO:0000313" key="1">
    <source>
        <dbReference type="EMBL" id="OAX34276.1"/>
    </source>
</evidence>
<dbReference type="InParanoid" id="A0A1B7MNW5"/>